<dbReference type="SMART" id="SM00388">
    <property type="entry name" value="HisKA"/>
    <property type="match status" value="1"/>
</dbReference>
<dbReference type="SMART" id="SM00086">
    <property type="entry name" value="PAC"/>
    <property type="match status" value="2"/>
</dbReference>
<dbReference type="InterPro" id="IPR004358">
    <property type="entry name" value="Sig_transdc_His_kin-like_C"/>
</dbReference>
<evidence type="ECO:0000256" key="7">
    <source>
        <dbReference type="ARBA" id="ARBA00022777"/>
    </source>
</evidence>
<dbReference type="PROSITE" id="PS50113">
    <property type="entry name" value="PAC"/>
    <property type="match status" value="2"/>
</dbReference>
<dbReference type="EMBL" id="FNMU01000007">
    <property type="protein sequence ID" value="SDW99092.1"/>
    <property type="molecule type" value="Genomic_DNA"/>
</dbReference>
<evidence type="ECO:0000256" key="1">
    <source>
        <dbReference type="ARBA" id="ARBA00000085"/>
    </source>
</evidence>
<dbReference type="SUPFAM" id="SSF55781">
    <property type="entry name" value="GAF domain-like"/>
    <property type="match status" value="1"/>
</dbReference>
<dbReference type="EMBL" id="CP017921">
    <property type="protein sequence ID" value="APH39472.1"/>
    <property type="molecule type" value="Genomic_DNA"/>
</dbReference>
<dbReference type="Pfam" id="PF08448">
    <property type="entry name" value="PAS_4"/>
    <property type="match status" value="1"/>
</dbReference>
<evidence type="ECO:0000313" key="19">
    <source>
        <dbReference type="Proteomes" id="UP000186879"/>
    </source>
</evidence>
<evidence type="ECO:0000256" key="10">
    <source>
        <dbReference type="ARBA" id="ARBA00023136"/>
    </source>
</evidence>
<keyword evidence="5" id="KW-0808">Transferase</keyword>
<evidence type="ECO:0000313" key="21">
    <source>
        <dbReference type="Proteomes" id="UP000267921"/>
    </source>
</evidence>
<feature type="coiled-coil region" evidence="12">
    <location>
        <begin position="654"/>
        <end position="684"/>
    </location>
</feature>
<accession>A0A1L3Q3L1</accession>
<dbReference type="InterPro" id="IPR001610">
    <property type="entry name" value="PAC"/>
</dbReference>
<feature type="domain" description="PAC" evidence="15">
    <location>
        <begin position="195"/>
        <end position="247"/>
    </location>
</feature>
<dbReference type="EMBL" id="RJJG01000007">
    <property type="protein sequence ID" value="RNI07761.1"/>
    <property type="molecule type" value="Genomic_DNA"/>
</dbReference>
<dbReference type="Pfam" id="PF13426">
    <property type="entry name" value="PAS_9"/>
    <property type="match status" value="1"/>
</dbReference>
<keyword evidence="11" id="KW-0131">Cell cycle</keyword>
<name>A0A1L3Q3L1_9EURY</name>
<dbReference type="InterPro" id="IPR003594">
    <property type="entry name" value="HATPase_dom"/>
</dbReference>
<comment type="subcellular location">
    <subcellularLocation>
        <location evidence="2">Membrane</location>
    </subcellularLocation>
</comment>
<proteinExistence type="predicted"/>
<dbReference type="SMART" id="SM00091">
    <property type="entry name" value="PAS"/>
    <property type="match status" value="4"/>
</dbReference>
<evidence type="ECO:0000313" key="20">
    <source>
        <dbReference type="Proteomes" id="UP000198669"/>
    </source>
</evidence>
<evidence type="ECO:0000256" key="9">
    <source>
        <dbReference type="ARBA" id="ARBA00023012"/>
    </source>
</evidence>
<dbReference type="NCBIfam" id="TIGR00229">
    <property type="entry name" value="sensory_box"/>
    <property type="match status" value="3"/>
</dbReference>
<evidence type="ECO:0000313" key="16">
    <source>
        <dbReference type="EMBL" id="APH39472.1"/>
    </source>
</evidence>
<dbReference type="Pfam" id="PF00512">
    <property type="entry name" value="HisKA"/>
    <property type="match status" value="1"/>
</dbReference>
<dbReference type="Gene3D" id="3.30.450.20">
    <property type="entry name" value="PAS domain"/>
    <property type="match status" value="4"/>
</dbReference>
<dbReference type="InterPro" id="IPR013655">
    <property type="entry name" value="PAS_fold_3"/>
</dbReference>
<keyword evidence="12" id="KW-0175">Coiled coil</keyword>
<dbReference type="CDD" id="cd00130">
    <property type="entry name" value="PAS"/>
    <property type="match status" value="4"/>
</dbReference>
<dbReference type="GeneID" id="30583753"/>
<evidence type="ECO:0000256" key="12">
    <source>
        <dbReference type="SAM" id="Coils"/>
    </source>
</evidence>
<keyword evidence="6" id="KW-0547">Nucleotide-binding</keyword>
<evidence type="ECO:0000256" key="2">
    <source>
        <dbReference type="ARBA" id="ARBA00004370"/>
    </source>
</evidence>
<dbReference type="FunFam" id="3.30.565.10:FF:000010">
    <property type="entry name" value="Sensor histidine kinase RcsC"/>
    <property type="match status" value="1"/>
</dbReference>
<evidence type="ECO:0000259" key="15">
    <source>
        <dbReference type="PROSITE" id="PS50113"/>
    </source>
</evidence>
<dbReference type="PANTHER" id="PTHR43711:SF31">
    <property type="entry name" value="HISTIDINE KINASE"/>
    <property type="match status" value="1"/>
</dbReference>
<evidence type="ECO:0000256" key="6">
    <source>
        <dbReference type="ARBA" id="ARBA00022741"/>
    </source>
</evidence>
<dbReference type="CDD" id="cd00082">
    <property type="entry name" value="HisKA"/>
    <property type="match status" value="1"/>
</dbReference>
<dbReference type="InterPro" id="IPR050736">
    <property type="entry name" value="Sensor_HK_Regulatory"/>
</dbReference>
<reference evidence="17 21" key="3">
    <citation type="submission" date="2018-10" db="EMBL/GenBank/DDBJ databases">
        <title>Cultivation of a novel Methanohalophilus strain from Kebrit Deep of the Red Sea and a genomic comparison of members of the genus Methanohalophilus.</title>
        <authorList>
            <person name="Guan Y."/>
            <person name="Ngugi D.K."/>
            <person name="Stingl U."/>
        </authorList>
    </citation>
    <scope>NUCLEOTIDE SEQUENCE [LARGE SCALE GENOMIC DNA]</scope>
    <source>
        <strain evidence="17 21">DSM 3094</strain>
    </source>
</reference>
<dbReference type="Gene3D" id="3.30.450.40">
    <property type="match status" value="1"/>
</dbReference>
<evidence type="ECO:0000259" key="14">
    <source>
        <dbReference type="PROSITE" id="PS50112"/>
    </source>
</evidence>
<comment type="catalytic activity">
    <reaction evidence="1">
        <text>ATP + protein L-histidine = ADP + protein N-phospho-L-histidine.</text>
        <dbReference type="EC" id="2.7.13.3"/>
    </reaction>
</comment>
<feature type="domain" description="PAS" evidence="14">
    <location>
        <begin position="120"/>
        <end position="194"/>
    </location>
</feature>
<evidence type="ECO:0000313" key="17">
    <source>
        <dbReference type="EMBL" id="RNI07761.1"/>
    </source>
</evidence>
<dbReference type="PRINTS" id="PR00344">
    <property type="entry name" value="BCTRLSENSOR"/>
</dbReference>
<protein>
    <recommendedName>
        <fullName evidence="3">histidine kinase</fullName>
        <ecNumber evidence="3">2.7.13.3</ecNumber>
    </recommendedName>
</protein>
<dbReference type="FunFam" id="1.10.287.130:FF:000038">
    <property type="entry name" value="Sensory transduction histidine kinase"/>
    <property type="match status" value="1"/>
</dbReference>
<dbReference type="Gene3D" id="3.30.565.10">
    <property type="entry name" value="Histidine kinase-like ATPase, C-terminal domain"/>
    <property type="match status" value="1"/>
</dbReference>
<dbReference type="STRING" id="2177.BHR79_08250"/>
<dbReference type="InterPro" id="IPR013656">
    <property type="entry name" value="PAS_4"/>
</dbReference>
<dbReference type="InterPro" id="IPR036097">
    <property type="entry name" value="HisK_dim/P_sf"/>
</dbReference>
<dbReference type="InterPro" id="IPR035965">
    <property type="entry name" value="PAS-like_dom_sf"/>
</dbReference>
<dbReference type="PROSITE" id="PS50112">
    <property type="entry name" value="PAS"/>
    <property type="match status" value="3"/>
</dbReference>
<dbReference type="InterPro" id="IPR000014">
    <property type="entry name" value="PAS"/>
</dbReference>
<dbReference type="Pfam" id="PF02518">
    <property type="entry name" value="HATPase_c"/>
    <property type="match status" value="1"/>
</dbReference>
<dbReference type="PROSITE" id="PS50109">
    <property type="entry name" value="HIS_KIN"/>
    <property type="match status" value="1"/>
</dbReference>
<dbReference type="RefSeq" id="WP_072561896.1">
    <property type="nucleotide sequence ID" value="NZ_CP017921.1"/>
</dbReference>
<dbReference type="Proteomes" id="UP000186879">
    <property type="component" value="Chromosome"/>
</dbReference>
<evidence type="ECO:0000256" key="3">
    <source>
        <dbReference type="ARBA" id="ARBA00012438"/>
    </source>
</evidence>
<dbReference type="GO" id="GO:0000155">
    <property type="term" value="F:phosphorelay sensor kinase activity"/>
    <property type="evidence" value="ECO:0007669"/>
    <property type="project" value="InterPro"/>
</dbReference>
<dbReference type="CDD" id="cd16922">
    <property type="entry name" value="HATPase_EvgS-ArcB-TorS-like"/>
    <property type="match status" value="1"/>
</dbReference>
<dbReference type="Proteomes" id="UP000267921">
    <property type="component" value="Unassembled WGS sequence"/>
</dbReference>
<dbReference type="InterPro" id="IPR029016">
    <property type="entry name" value="GAF-like_dom_sf"/>
</dbReference>
<dbReference type="InterPro" id="IPR003661">
    <property type="entry name" value="HisK_dim/P_dom"/>
</dbReference>
<keyword evidence="9" id="KW-0902">Two-component regulatory system</keyword>
<feature type="domain" description="PAC" evidence="15">
    <location>
        <begin position="490"/>
        <end position="541"/>
    </location>
</feature>
<reference evidence="16 19" key="1">
    <citation type="submission" date="2016-10" db="EMBL/GenBank/DDBJ databases">
        <title>Methanohalophilus halophilus.</title>
        <authorList>
            <person name="L'haridon S."/>
        </authorList>
    </citation>
    <scope>NUCLEOTIDE SEQUENCE [LARGE SCALE GENOMIC DNA]</scope>
    <source>
        <strain evidence="16 19">Z-7982</strain>
    </source>
</reference>
<keyword evidence="10" id="KW-0472">Membrane</keyword>
<dbReference type="Pfam" id="PF08447">
    <property type="entry name" value="PAS_3"/>
    <property type="match status" value="2"/>
</dbReference>
<dbReference type="PANTHER" id="PTHR43711">
    <property type="entry name" value="TWO-COMPONENT HISTIDINE KINASE"/>
    <property type="match status" value="1"/>
</dbReference>
<keyword evidence="19" id="KW-1185">Reference proteome</keyword>
<dbReference type="SUPFAM" id="SSF55874">
    <property type="entry name" value="ATPase domain of HSP90 chaperone/DNA topoisomerase II/histidine kinase"/>
    <property type="match status" value="1"/>
</dbReference>
<dbReference type="InterPro" id="IPR005467">
    <property type="entry name" value="His_kinase_dom"/>
</dbReference>
<dbReference type="OrthoDB" id="342253at2157"/>
<evidence type="ECO:0000313" key="18">
    <source>
        <dbReference type="EMBL" id="SDW99092.1"/>
    </source>
</evidence>
<dbReference type="Gene3D" id="1.10.287.130">
    <property type="match status" value="1"/>
</dbReference>
<dbReference type="KEGG" id="mhaz:BHR79_08250"/>
<dbReference type="SUPFAM" id="SSF55785">
    <property type="entry name" value="PYP-like sensor domain (PAS domain)"/>
    <property type="match status" value="4"/>
</dbReference>
<keyword evidence="7" id="KW-0418">Kinase</keyword>
<evidence type="ECO:0000256" key="11">
    <source>
        <dbReference type="ARBA" id="ARBA00023306"/>
    </source>
</evidence>
<dbReference type="Proteomes" id="UP000198669">
    <property type="component" value="Unassembled WGS sequence"/>
</dbReference>
<evidence type="ECO:0000256" key="4">
    <source>
        <dbReference type="ARBA" id="ARBA00022553"/>
    </source>
</evidence>
<feature type="domain" description="PAS" evidence="14">
    <location>
        <begin position="418"/>
        <end position="487"/>
    </location>
</feature>
<evidence type="ECO:0000256" key="8">
    <source>
        <dbReference type="ARBA" id="ARBA00022840"/>
    </source>
</evidence>
<keyword evidence="8" id="KW-0067">ATP-binding</keyword>
<organism evidence="16 19">
    <name type="scientific">Methanohalophilus halophilus</name>
    <dbReference type="NCBI Taxonomy" id="2177"/>
    <lineage>
        <taxon>Archaea</taxon>
        <taxon>Methanobacteriati</taxon>
        <taxon>Methanobacteriota</taxon>
        <taxon>Stenosarchaea group</taxon>
        <taxon>Methanomicrobia</taxon>
        <taxon>Methanosarcinales</taxon>
        <taxon>Methanosarcinaceae</taxon>
        <taxon>Methanohalophilus</taxon>
    </lineage>
</organism>
<dbReference type="SMART" id="SM00387">
    <property type="entry name" value="HATPase_c"/>
    <property type="match status" value="1"/>
</dbReference>
<dbReference type="InterPro" id="IPR000700">
    <property type="entry name" value="PAS-assoc_C"/>
</dbReference>
<reference evidence="18 20" key="2">
    <citation type="submission" date="2016-10" db="EMBL/GenBank/DDBJ databases">
        <authorList>
            <person name="de Groot N.N."/>
        </authorList>
    </citation>
    <scope>NUCLEOTIDE SEQUENCE [LARGE SCALE GENOMIC DNA]</scope>
    <source>
        <strain evidence="18 20">Z-7982</strain>
    </source>
</reference>
<evidence type="ECO:0000256" key="5">
    <source>
        <dbReference type="ARBA" id="ARBA00022679"/>
    </source>
</evidence>
<dbReference type="GO" id="GO:0016020">
    <property type="term" value="C:membrane"/>
    <property type="evidence" value="ECO:0007669"/>
    <property type="project" value="UniProtKB-SubCell"/>
</dbReference>
<dbReference type="AlphaFoldDB" id="A0A1L3Q3L1"/>
<dbReference type="InterPro" id="IPR036890">
    <property type="entry name" value="HATPase_C_sf"/>
</dbReference>
<sequence length="921" mass="106418">MPNTADETFKESHFGYARHKIILDENGNAVNYLFLDVNAAFEDMTGLKKENIINKTVTEVIPEIVEDDFDWISLYGHVALTGEDISFTHYSLALGQWYQVYTQSSEKGYFVTLFSVLSQSEAKFYEFAERSSEPIYRYDLVPKPGYTYVNKATTQMDGYTPEEHYLDQQLAIKIVHPDDKQMFLDYFEGKIPIDKRIQLRWVHKKGQTIWFEFVNKPVYDSNGNLVALEGIGRDITEMKNAQEREQHIKDVLLAIRNVNQMIVKEHDPSRVIQKACNNLTETLGYYSAWIALVDDEKNVISTAFSYSDFASGFEPLKGQLKEGIFPQCMQQVLEKDEFLIMDNPAEECQECPLSYTYSDRASLCYRLQYASKLYGILSVSLPLKYANLDEIHDLFREVSDDLGFALYKIEMEKKRDQYETHLRLMNRNMNDVIIEADVESRYTYISPSHQRILGRGKELLGKNCMKDLHPDDIDFVASIFRKIVETDEQHHAEYRYLHPNKGYIWLESTATSYVDENGQKRVLINTRDVTERKETEKKFLHFHNLMHYIIEHVNGGVAVHDKELNYIYVSQRYLDIYKLKEKDVIGKHHYDVIPDLPRKWREVHQRVLKGEFLSGDRDPCYKADGSVEWTRWSCIPWYDRDDAIGGLIVYTEMITDQIKNEKKLEETNKQLEDAVLKANEMAVQAEYANKTKSQFLANMSHELRTPLNSVIGFSDILLKETRGELNDSQKKYASNISKGGRHLLDLINDILDLSKIEAGKMELVCEDLYLDSVFSEIEAVISPQVRKKSIDLEISKPLNIEINADKSKIKQAIYNLLSNAIKFTDENGKISMYARKVDRDLVEIAVIDTGIGIQEDKLNQIFDPFMQADVSTSRKYGGTGLGLPLVKEYVEMHGGEIRVESEVGKGSTFTFTIPMEKDEQE</sequence>
<gene>
    <name evidence="16" type="ORF">BHR79_08250</name>
    <name evidence="17" type="ORF">EFE40_09465</name>
    <name evidence="18" type="ORF">SAMN04515625_2036</name>
</gene>
<dbReference type="GO" id="GO:0005524">
    <property type="term" value="F:ATP binding"/>
    <property type="evidence" value="ECO:0007669"/>
    <property type="project" value="UniProtKB-KW"/>
</dbReference>
<evidence type="ECO:0000259" key="13">
    <source>
        <dbReference type="PROSITE" id="PS50109"/>
    </source>
</evidence>
<feature type="domain" description="Histidine kinase" evidence="13">
    <location>
        <begin position="698"/>
        <end position="917"/>
    </location>
</feature>
<dbReference type="EC" id="2.7.13.3" evidence="3"/>
<dbReference type="SUPFAM" id="SSF47384">
    <property type="entry name" value="Homodimeric domain of signal transducing histidine kinase"/>
    <property type="match status" value="1"/>
</dbReference>
<feature type="domain" description="PAS" evidence="14">
    <location>
        <begin position="21"/>
        <end position="68"/>
    </location>
</feature>
<keyword evidence="4" id="KW-0597">Phosphoprotein</keyword>